<evidence type="ECO:0000313" key="7">
    <source>
        <dbReference type="EMBL" id="SEK73959.1"/>
    </source>
</evidence>
<dbReference type="InterPro" id="IPR001647">
    <property type="entry name" value="HTH_TetR"/>
</dbReference>
<keyword evidence="8" id="KW-1185">Reference proteome</keyword>
<dbReference type="PROSITE" id="PS50977">
    <property type="entry name" value="HTH_TETR_2"/>
    <property type="match status" value="1"/>
</dbReference>
<protein>
    <submittedName>
        <fullName evidence="7">Transcriptional regulator, TetR family</fullName>
    </submittedName>
</protein>
<dbReference type="AlphaFoldDB" id="A0A1H7JH82"/>
<dbReference type="OrthoDB" id="881297at2"/>
<evidence type="ECO:0000259" key="6">
    <source>
        <dbReference type="PROSITE" id="PS50977"/>
    </source>
</evidence>
<dbReference type="SUPFAM" id="SSF48498">
    <property type="entry name" value="Tetracyclin repressor-like, C-terminal domain"/>
    <property type="match status" value="1"/>
</dbReference>
<dbReference type="PANTHER" id="PTHR30055">
    <property type="entry name" value="HTH-TYPE TRANSCRIPTIONAL REGULATOR RUTR"/>
    <property type="match status" value="1"/>
</dbReference>
<keyword evidence="2" id="KW-0805">Transcription regulation</keyword>
<evidence type="ECO:0000256" key="1">
    <source>
        <dbReference type="ARBA" id="ARBA00022491"/>
    </source>
</evidence>
<evidence type="ECO:0000313" key="8">
    <source>
        <dbReference type="Proteomes" id="UP000198984"/>
    </source>
</evidence>
<dbReference type="PANTHER" id="PTHR30055:SF175">
    <property type="entry name" value="HTH-TYPE TRANSCRIPTIONAL REPRESSOR KSTR2"/>
    <property type="match status" value="1"/>
</dbReference>
<dbReference type="PRINTS" id="PR00455">
    <property type="entry name" value="HTHTETR"/>
</dbReference>
<feature type="DNA-binding region" description="H-T-H motif" evidence="5">
    <location>
        <begin position="24"/>
        <end position="43"/>
    </location>
</feature>
<dbReference type="RefSeq" id="WP_089906824.1">
    <property type="nucleotide sequence ID" value="NZ_FOBB01000001.1"/>
</dbReference>
<dbReference type="STRING" id="573321.SAMN04488505_101797"/>
<dbReference type="EMBL" id="FOBB01000001">
    <property type="protein sequence ID" value="SEK73959.1"/>
    <property type="molecule type" value="Genomic_DNA"/>
</dbReference>
<keyword evidence="4" id="KW-0804">Transcription</keyword>
<dbReference type="GO" id="GO:0000976">
    <property type="term" value="F:transcription cis-regulatory region binding"/>
    <property type="evidence" value="ECO:0007669"/>
    <property type="project" value="TreeGrafter"/>
</dbReference>
<proteinExistence type="predicted"/>
<dbReference type="InterPro" id="IPR050109">
    <property type="entry name" value="HTH-type_TetR-like_transc_reg"/>
</dbReference>
<dbReference type="GO" id="GO:0003700">
    <property type="term" value="F:DNA-binding transcription factor activity"/>
    <property type="evidence" value="ECO:0007669"/>
    <property type="project" value="TreeGrafter"/>
</dbReference>
<dbReference type="InterPro" id="IPR009057">
    <property type="entry name" value="Homeodomain-like_sf"/>
</dbReference>
<dbReference type="Pfam" id="PF00440">
    <property type="entry name" value="TetR_N"/>
    <property type="match status" value="1"/>
</dbReference>
<reference evidence="7 8" key="1">
    <citation type="submission" date="2016-10" db="EMBL/GenBank/DDBJ databases">
        <authorList>
            <person name="de Groot N.N."/>
        </authorList>
    </citation>
    <scope>NUCLEOTIDE SEQUENCE [LARGE SCALE GENOMIC DNA]</scope>
    <source>
        <strain evidence="7 8">DSM 21039</strain>
    </source>
</reference>
<keyword evidence="3 5" id="KW-0238">DNA-binding</keyword>
<feature type="domain" description="HTH tetR-type" evidence="6">
    <location>
        <begin position="1"/>
        <end position="61"/>
    </location>
</feature>
<name>A0A1H7JH82_9BACT</name>
<keyword evidence="1" id="KW-0678">Repressor</keyword>
<dbReference type="Gene3D" id="1.10.357.10">
    <property type="entry name" value="Tetracycline Repressor, domain 2"/>
    <property type="match status" value="1"/>
</dbReference>
<evidence type="ECO:0000256" key="4">
    <source>
        <dbReference type="ARBA" id="ARBA00023163"/>
    </source>
</evidence>
<evidence type="ECO:0000256" key="3">
    <source>
        <dbReference type="ARBA" id="ARBA00023125"/>
    </source>
</evidence>
<accession>A0A1H7JH82</accession>
<dbReference type="SUPFAM" id="SSF46689">
    <property type="entry name" value="Homeodomain-like"/>
    <property type="match status" value="1"/>
</dbReference>
<sequence length="209" mass="23992">MTLQERILETALRLFRTYGIKSVTMFDIAKECGVSKKTVYEHFADKEALIKSGVQTVLDGLQQQLDQGRRQAENAIMEQLQTAHILEVLARTMNPVMMHEVRKYHPAVGQAVEDFRRDNVLQGIRENLERGIEEGLYHPYLKLDIMARMRQLQLDAAFDQAQYPPEQFDMHQVMQEITFNYIMGIATPEGRKLAGQYLVTASAPSFSLE</sequence>
<dbReference type="InterPro" id="IPR036271">
    <property type="entry name" value="Tet_transcr_reg_TetR-rel_C_sf"/>
</dbReference>
<evidence type="ECO:0000256" key="5">
    <source>
        <dbReference type="PROSITE-ProRule" id="PRU00335"/>
    </source>
</evidence>
<gene>
    <name evidence="7" type="ORF">SAMN04488505_101797</name>
</gene>
<dbReference type="Proteomes" id="UP000198984">
    <property type="component" value="Unassembled WGS sequence"/>
</dbReference>
<evidence type="ECO:0000256" key="2">
    <source>
        <dbReference type="ARBA" id="ARBA00023015"/>
    </source>
</evidence>
<organism evidence="7 8">
    <name type="scientific">Chitinophaga rupis</name>
    <dbReference type="NCBI Taxonomy" id="573321"/>
    <lineage>
        <taxon>Bacteria</taxon>
        <taxon>Pseudomonadati</taxon>
        <taxon>Bacteroidota</taxon>
        <taxon>Chitinophagia</taxon>
        <taxon>Chitinophagales</taxon>
        <taxon>Chitinophagaceae</taxon>
        <taxon>Chitinophaga</taxon>
    </lineage>
</organism>